<dbReference type="GO" id="GO:0034727">
    <property type="term" value="P:piecemeal microautophagy of the nucleus"/>
    <property type="evidence" value="ECO:0007669"/>
    <property type="project" value="TreeGrafter"/>
</dbReference>
<keyword evidence="10" id="KW-1185">Reference proteome</keyword>
<dbReference type="Pfam" id="PF04108">
    <property type="entry name" value="ATG17_like"/>
    <property type="match status" value="1"/>
</dbReference>
<gene>
    <name evidence="9" type="ORF">CBR_g55388</name>
</gene>
<feature type="coiled-coil region" evidence="5">
    <location>
        <begin position="693"/>
        <end position="727"/>
    </location>
</feature>
<evidence type="ECO:0000259" key="7">
    <source>
        <dbReference type="Pfam" id="PF04108"/>
    </source>
</evidence>
<keyword evidence="3" id="KW-0072">Autophagy</keyword>
<name>A0A388K7L4_CHABU</name>
<evidence type="ECO:0000256" key="1">
    <source>
        <dbReference type="ARBA" id="ARBA00022448"/>
    </source>
</evidence>
<dbReference type="GO" id="GO:0019901">
    <property type="term" value="F:protein kinase binding"/>
    <property type="evidence" value="ECO:0007669"/>
    <property type="project" value="TreeGrafter"/>
</dbReference>
<evidence type="ECO:0000256" key="5">
    <source>
        <dbReference type="SAM" id="Coils"/>
    </source>
</evidence>
<feature type="region of interest" description="Disordered" evidence="6">
    <location>
        <begin position="936"/>
        <end position="980"/>
    </location>
</feature>
<dbReference type="Gramene" id="GBG66044">
    <property type="protein sequence ID" value="GBG66044"/>
    <property type="gene ID" value="CBR_g55388"/>
</dbReference>
<dbReference type="PANTHER" id="PTHR13222">
    <property type="entry name" value="RB1-INDUCIBLE COILED-COIL"/>
    <property type="match status" value="1"/>
</dbReference>
<reference evidence="9 10" key="1">
    <citation type="journal article" date="2018" name="Cell">
        <title>The Chara Genome: Secondary Complexity and Implications for Plant Terrestrialization.</title>
        <authorList>
            <person name="Nishiyama T."/>
            <person name="Sakayama H."/>
            <person name="Vries J.D."/>
            <person name="Buschmann H."/>
            <person name="Saint-Marcoux D."/>
            <person name="Ullrich K.K."/>
            <person name="Haas F.B."/>
            <person name="Vanderstraeten L."/>
            <person name="Becker D."/>
            <person name="Lang D."/>
            <person name="Vosolsobe S."/>
            <person name="Rombauts S."/>
            <person name="Wilhelmsson P.K.I."/>
            <person name="Janitza P."/>
            <person name="Kern R."/>
            <person name="Heyl A."/>
            <person name="Rumpler F."/>
            <person name="Villalobos L.I.A.C."/>
            <person name="Clay J.M."/>
            <person name="Skokan R."/>
            <person name="Toyoda A."/>
            <person name="Suzuki Y."/>
            <person name="Kagoshima H."/>
            <person name="Schijlen E."/>
            <person name="Tajeshwar N."/>
            <person name="Catarino B."/>
            <person name="Hetherington A.J."/>
            <person name="Saltykova A."/>
            <person name="Bonnot C."/>
            <person name="Breuninger H."/>
            <person name="Symeonidi A."/>
            <person name="Radhakrishnan G.V."/>
            <person name="Van Nieuwerburgh F."/>
            <person name="Deforce D."/>
            <person name="Chang C."/>
            <person name="Karol K.G."/>
            <person name="Hedrich R."/>
            <person name="Ulvskov P."/>
            <person name="Glockner G."/>
            <person name="Delwiche C.F."/>
            <person name="Petrasek J."/>
            <person name="Van de Peer Y."/>
            <person name="Friml J."/>
            <person name="Beilby M."/>
            <person name="Dolan L."/>
            <person name="Kohara Y."/>
            <person name="Sugano S."/>
            <person name="Fujiyama A."/>
            <person name="Delaux P.-M."/>
            <person name="Quint M."/>
            <person name="TheiBen G."/>
            <person name="Hagemann M."/>
            <person name="Harholt J."/>
            <person name="Dunand C."/>
            <person name="Zachgo S."/>
            <person name="Langdale J."/>
            <person name="Maumus F."/>
            <person name="Straeten D.V.D."/>
            <person name="Gould S.B."/>
            <person name="Rensing S.A."/>
        </authorList>
    </citation>
    <scope>NUCLEOTIDE SEQUENCE [LARGE SCALE GENOMIC DNA]</scope>
    <source>
        <strain evidence="9 10">S276</strain>
    </source>
</reference>
<dbReference type="Pfam" id="PF10377">
    <property type="entry name" value="ATG11"/>
    <property type="match status" value="1"/>
</dbReference>
<feature type="domain" description="Autophagy protein ATG17-like" evidence="7">
    <location>
        <begin position="162"/>
        <end position="504"/>
    </location>
</feature>
<evidence type="ECO:0000313" key="10">
    <source>
        <dbReference type="Proteomes" id="UP000265515"/>
    </source>
</evidence>
<feature type="compositionally biased region" description="Low complexity" evidence="6">
    <location>
        <begin position="559"/>
        <end position="574"/>
    </location>
</feature>
<feature type="region of interest" description="Disordered" evidence="6">
    <location>
        <begin position="1300"/>
        <end position="1344"/>
    </location>
</feature>
<keyword evidence="1" id="KW-0813">Transport</keyword>
<evidence type="ECO:0000256" key="2">
    <source>
        <dbReference type="ARBA" id="ARBA00022927"/>
    </source>
</evidence>
<proteinExistence type="predicted"/>
<dbReference type="InterPro" id="IPR045326">
    <property type="entry name" value="ATG17-like_dom"/>
</dbReference>
<feature type="region of interest" description="Disordered" evidence="6">
    <location>
        <begin position="995"/>
        <end position="1037"/>
    </location>
</feature>
<sequence>MRFVDDVMMIIIAGGEDQTKEEECQKSFMACYHESMKLEITADNNTMEWTYLETRKTLASLLGIPAQEQILICGSAKLDSSKVLAAYHLPSDEKRLFLFNKARLISGAPPPPPEDVEIVEPQIPTGPSSVVMGARHPLLDSDSPLLQTLPNYERQFKYHLQKGHAIWQASQSRFDTCQRLVEEQKVQEQAILTGRGNMAIYYKHICHQYKDFMKTYERQHKHHTDLLNNFEKEMARLRACQLHPDLQAEGRRTLLDCEKEGEIRQRAADCAAKNNHFNSKVADLSALFAEMRRSVQELETTPLDVDVRQLAFKIDDSQKYIEEQTSILTSLTKDLGTVKKMVNECVEGMRATERSASLRPLDVINHLHPMDQGHTSFQLPKMEECDRRLAHLVLYLRDCKNDMSRCVHMQLQKVAALQSTIRDMRFQLAAYREALDQQDKHFDELVRLHRVRPAYRVCLAEIVFRKAYSEWYKGQAEQLAEKIAQIRDAEVARREEFFQQQNVYISREIMDRMGLSGLPSQCEVNLAPFDLDLLDVEMEDLQKWAPESLYGQSSEQVSRRLSSPRASASSSAVLRTSTEGAAVVRRSTAEEEGSAARRDGGEEDGVGGAEIDEVMEFKKLELENARLKAELASAMAMLYAFDPERFMEEGAQVREGEGDSEGADSGGTVIQAQKVANALYLKDEYGRQLQDQMLHQKDQIRLYAQRIKDLEAQLEAQRAQMMAQQGLRERGMGEGKGGSDRWPKEQDEGQLMMMTLAGGMQAAFPRAPFEAGWKDHREKGGGMVDESGGRSVREKASSATEMASCSQDEQRSVGVGRDGEGKRGEDGGGSSVQSTAVQQCAKEQDCGQVLEQPPGDAGEEHEPSSVTDDHAMLDASGHASHGHQSQAGGGVMCMVGVESADTAMEDSQGVVLQAEGDRMVPDSGSGVMCGVEGQNEGAGVTEGAGRGMESRMAAGNREEGEEEQHAGSSFGGEGDAKQGGASFTTAIDTCVSGEKEVGSGKAGEEVGSAKMHSGESAESRVAAAAPQRRAKREEDEHNSLLVDDDVRTSDIERLQNALAESSAACQAAEERVKALTTEVDELRALLKSKEDLLSESQVNCAHLEHLLHEAREEARTNHCAANSGAARYAALRNVSIKQRGLMGRFQRAIPMPGSDPVVPFPEALITLAKSLSASSNVSVSQGESDDGLEWFRAAIRSLAEHVYQLVVHKDKLCRQLEMERRLNVSDIALFMRNADGFFVAVCPNRPNYYLSDQPTSPQSAEPKHRLVQQCVVGRVTRIEHHAVAPSPCEASSTSNVVDSAASSCGPSRPTGVVPSGGPSGPGGGVSCTGTTSTTPLDMPRSPPTSVWNPFKLPSGAEFFIVTATSVPGLQFLPPTVGRLR</sequence>
<dbReference type="OMA" id="FECNETT"/>
<comment type="caution">
    <text evidence="9">The sequence shown here is derived from an EMBL/GenBank/DDBJ whole genome shotgun (WGS) entry which is preliminary data.</text>
</comment>
<feature type="compositionally biased region" description="Gly residues" evidence="6">
    <location>
        <begin position="1317"/>
        <end position="1326"/>
    </location>
</feature>
<dbReference type="GO" id="GO:0015031">
    <property type="term" value="P:protein transport"/>
    <property type="evidence" value="ECO:0007669"/>
    <property type="project" value="UniProtKB-KW"/>
</dbReference>
<accession>A0A388K7L4</accession>
<dbReference type="GO" id="GO:0000422">
    <property type="term" value="P:autophagy of mitochondrion"/>
    <property type="evidence" value="ECO:0007669"/>
    <property type="project" value="TreeGrafter"/>
</dbReference>
<feature type="domain" description="Autophagy-related protein 11 C-terminal" evidence="8">
    <location>
        <begin position="1220"/>
        <end position="1364"/>
    </location>
</feature>
<dbReference type="OrthoDB" id="447953at2759"/>
<dbReference type="GO" id="GO:0060090">
    <property type="term" value="F:molecular adaptor activity"/>
    <property type="evidence" value="ECO:0007669"/>
    <property type="project" value="TreeGrafter"/>
</dbReference>
<keyword evidence="4 5" id="KW-0175">Coiled coil</keyword>
<feature type="compositionally biased region" description="Polar residues" evidence="6">
    <location>
        <begin position="797"/>
        <end position="807"/>
    </location>
</feature>
<evidence type="ECO:0000256" key="6">
    <source>
        <dbReference type="SAM" id="MobiDB-lite"/>
    </source>
</evidence>
<feature type="compositionally biased region" description="Basic and acidic residues" evidence="6">
    <location>
        <begin position="995"/>
        <end position="1004"/>
    </location>
</feature>
<feature type="compositionally biased region" description="Basic and acidic residues" evidence="6">
    <location>
        <begin position="817"/>
        <end position="826"/>
    </location>
</feature>
<dbReference type="GO" id="GO:0034045">
    <property type="term" value="C:phagophore assembly site membrane"/>
    <property type="evidence" value="ECO:0007669"/>
    <property type="project" value="TreeGrafter"/>
</dbReference>
<dbReference type="GO" id="GO:0034517">
    <property type="term" value="P:ribophagy"/>
    <property type="evidence" value="ECO:0007669"/>
    <property type="project" value="TreeGrafter"/>
</dbReference>
<feature type="region of interest" description="Disordered" evidence="6">
    <location>
        <begin position="579"/>
        <end position="608"/>
    </location>
</feature>
<feature type="region of interest" description="Disordered" evidence="6">
    <location>
        <begin position="774"/>
        <end position="887"/>
    </location>
</feature>
<evidence type="ECO:0000256" key="4">
    <source>
        <dbReference type="ARBA" id="ARBA00023054"/>
    </source>
</evidence>
<dbReference type="Proteomes" id="UP000265515">
    <property type="component" value="Unassembled WGS sequence"/>
</dbReference>
<feature type="region of interest" description="Disordered" evidence="6">
    <location>
        <begin position="555"/>
        <end position="574"/>
    </location>
</feature>
<feature type="compositionally biased region" description="Basic and acidic residues" evidence="6">
    <location>
        <begin position="858"/>
        <end position="872"/>
    </location>
</feature>
<dbReference type="EMBL" id="BFEA01000069">
    <property type="protein sequence ID" value="GBG66044.1"/>
    <property type="molecule type" value="Genomic_DNA"/>
</dbReference>
<dbReference type="GO" id="GO:0061709">
    <property type="term" value="P:reticulophagy"/>
    <property type="evidence" value="ECO:0007669"/>
    <property type="project" value="TreeGrafter"/>
</dbReference>
<dbReference type="STRING" id="69332.A0A388K7L4"/>
<dbReference type="InterPro" id="IPR019460">
    <property type="entry name" value="Atg11_C"/>
</dbReference>
<dbReference type="GO" id="GO:0000045">
    <property type="term" value="P:autophagosome assembly"/>
    <property type="evidence" value="ECO:0007669"/>
    <property type="project" value="InterPro"/>
</dbReference>
<keyword evidence="2" id="KW-0653">Protein transport</keyword>
<evidence type="ECO:0000256" key="3">
    <source>
        <dbReference type="ARBA" id="ARBA00023006"/>
    </source>
</evidence>
<protein>
    <submittedName>
        <fullName evidence="9">Uncharacterized protein</fullName>
    </submittedName>
</protein>
<evidence type="ECO:0000259" key="8">
    <source>
        <dbReference type="Pfam" id="PF10377"/>
    </source>
</evidence>
<evidence type="ECO:0000313" key="9">
    <source>
        <dbReference type="EMBL" id="GBG66044.1"/>
    </source>
</evidence>
<feature type="compositionally biased region" description="Basic and acidic residues" evidence="6">
    <location>
        <begin position="787"/>
        <end position="796"/>
    </location>
</feature>
<organism evidence="9 10">
    <name type="scientific">Chara braunii</name>
    <name type="common">Braun's stonewort</name>
    <dbReference type="NCBI Taxonomy" id="69332"/>
    <lineage>
        <taxon>Eukaryota</taxon>
        <taxon>Viridiplantae</taxon>
        <taxon>Streptophyta</taxon>
        <taxon>Charophyceae</taxon>
        <taxon>Charales</taxon>
        <taxon>Characeae</taxon>
        <taxon>Chara</taxon>
    </lineage>
</organism>
<dbReference type="PANTHER" id="PTHR13222:SF1">
    <property type="entry name" value="RB1-INDUCIBLE COILED-COIL PROTEIN 1"/>
    <property type="match status" value="1"/>
</dbReference>
<feature type="compositionally biased region" description="Low complexity" evidence="6">
    <location>
        <begin position="1305"/>
        <end position="1316"/>
    </location>
</feature>
<dbReference type="GO" id="GO:1990316">
    <property type="term" value="C:Atg1/ULK1 kinase complex"/>
    <property type="evidence" value="ECO:0007669"/>
    <property type="project" value="TreeGrafter"/>
</dbReference>
<dbReference type="InterPro" id="IPR040040">
    <property type="entry name" value="ATG11"/>
</dbReference>
<feature type="coiled-coil region" evidence="5">
    <location>
        <begin position="1051"/>
        <end position="1113"/>
    </location>
</feature>